<dbReference type="PANTHER" id="PTHR33931:SF2">
    <property type="entry name" value="HOLIN-LIKE PROTEIN CIDA"/>
    <property type="match status" value="1"/>
</dbReference>
<dbReference type="EMBL" id="AAXG02000013">
    <property type="protein sequence ID" value="EDM99949.1"/>
    <property type="molecule type" value="Genomic_DNA"/>
</dbReference>
<keyword evidence="8" id="KW-1185">Reference proteome</keyword>
<keyword evidence="5 6" id="KW-0472">Membrane</keyword>
<keyword evidence="2" id="KW-1003">Cell membrane</keyword>
<dbReference type="GO" id="GO:0005886">
    <property type="term" value="C:plasma membrane"/>
    <property type="evidence" value="ECO:0007669"/>
    <property type="project" value="UniProtKB-SubCell"/>
</dbReference>
<dbReference type="STRING" id="411467.BACCAP_02220"/>
<evidence type="ECO:0000256" key="4">
    <source>
        <dbReference type="ARBA" id="ARBA00022989"/>
    </source>
</evidence>
<feature type="transmembrane region" description="Helical" evidence="6">
    <location>
        <begin position="87"/>
        <end position="106"/>
    </location>
</feature>
<evidence type="ECO:0000313" key="8">
    <source>
        <dbReference type="Proteomes" id="UP000003639"/>
    </source>
</evidence>
<comment type="subcellular location">
    <subcellularLocation>
        <location evidence="1">Cell membrane</location>
        <topology evidence="1">Multi-pass membrane protein</topology>
    </subcellularLocation>
</comment>
<keyword evidence="3 6" id="KW-0812">Transmembrane</keyword>
<dbReference type="InterPro" id="IPR005538">
    <property type="entry name" value="LrgA/CidA"/>
</dbReference>
<accession>A6NVI0</accession>
<dbReference type="eggNOG" id="COG1380">
    <property type="taxonomic scope" value="Bacteria"/>
</dbReference>
<evidence type="ECO:0000256" key="3">
    <source>
        <dbReference type="ARBA" id="ARBA00022692"/>
    </source>
</evidence>
<name>A6NVI0_9FIRM</name>
<reference evidence="7 8" key="1">
    <citation type="submission" date="2007-04" db="EMBL/GenBank/DDBJ databases">
        <authorList>
            <person name="Fulton L."/>
            <person name="Clifton S."/>
            <person name="Fulton B."/>
            <person name="Xu J."/>
            <person name="Minx P."/>
            <person name="Pepin K.H."/>
            <person name="Johnson M."/>
            <person name="Thiruvilangam P."/>
            <person name="Bhonagiri V."/>
            <person name="Nash W.E."/>
            <person name="Mardis E.R."/>
            <person name="Wilson R.K."/>
        </authorList>
    </citation>
    <scope>NUCLEOTIDE SEQUENCE [LARGE SCALE GENOMIC DNA]</scope>
    <source>
        <strain evidence="7 8">ATCC 29799</strain>
    </source>
</reference>
<evidence type="ECO:0000256" key="1">
    <source>
        <dbReference type="ARBA" id="ARBA00004651"/>
    </source>
</evidence>
<dbReference type="Proteomes" id="UP000003639">
    <property type="component" value="Unassembled WGS sequence"/>
</dbReference>
<dbReference type="PANTHER" id="PTHR33931">
    <property type="entry name" value="HOLIN-LIKE PROTEIN CIDA-RELATED"/>
    <property type="match status" value="1"/>
</dbReference>
<evidence type="ECO:0000256" key="6">
    <source>
        <dbReference type="SAM" id="Phobius"/>
    </source>
</evidence>
<evidence type="ECO:0000256" key="5">
    <source>
        <dbReference type="ARBA" id="ARBA00023136"/>
    </source>
</evidence>
<evidence type="ECO:0000256" key="2">
    <source>
        <dbReference type="ARBA" id="ARBA00022475"/>
    </source>
</evidence>
<proteinExistence type="predicted"/>
<keyword evidence="4 6" id="KW-1133">Transmembrane helix</keyword>
<feature type="transmembrane region" description="Helical" evidence="6">
    <location>
        <begin position="54"/>
        <end position="75"/>
    </location>
</feature>
<dbReference type="AlphaFoldDB" id="A6NVI0"/>
<feature type="transmembrane region" description="Helical" evidence="6">
    <location>
        <begin position="28"/>
        <end position="48"/>
    </location>
</feature>
<dbReference type="Pfam" id="PF03788">
    <property type="entry name" value="LrgA"/>
    <property type="match status" value="1"/>
</dbReference>
<protein>
    <submittedName>
        <fullName evidence="7">LrgA family protein</fullName>
    </submittedName>
</protein>
<reference evidence="7 8" key="2">
    <citation type="submission" date="2007-06" db="EMBL/GenBank/DDBJ databases">
        <title>Draft genome sequence of Pseudoflavonifractor capillosus ATCC 29799.</title>
        <authorList>
            <person name="Sudarsanam P."/>
            <person name="Ley R."/>
            <person name="Guruge J."/>
            <person name="Turnbaugh P.J."/>
            <person name="Mahowald M."/>
            <person name="Liep D."/>
            <person name="Gordon J."/>
        </authorList>
    </citation>
    <scope>NUCLEOTIDE SEQUENCE [LARGE SCALE GENOMIC DNA]</scope>
    <source>
        <strain evidence="7 8">ATCC 29799</strain>
    </source>
</reference>
<comment type="caution">
    <text evidence="7">The sequence shown here is derived from an EMBL/GenBank/DDBJ whole genome shotgun (WGS) entry which is preliminary data.</text>
</comment>
<evidence type="ECO:0000313" key="7">
    <source>
        <dbReference type="EMBL" id="EDM99949.1"/>
    </source>
</evidence>
<sequence>MTNAFKGFRIKNRIPTPFGSTHYPEANAVKIICQIAIIFTICWISQIVEAILPFPFPASVIGMVLLLILLLVRALKVDHIREKSDFLLSNMAFFFIPAGVSIINYFDILASNLIPLLVICLVSTLLTFAVTVWAVRLTRYLMDRRKK</sequence>
<gene>
    <name evidence="7" type="ORF">BACCAP_02220</name>
</gene>
<feature type="transmembrane region" description="Helical" evidence="6">
    <location>
        <begin position="112"/>
        <end position="137"/>
    </location>
</feature>
<organism evidence="7 8">
    <name type="scientific">Pseudoflavonifractor capillosus ATCC 29799</name>
    <dbReference type="NCBI Taxonomy" id="411467"/>
    <lineage>
        <taxon>Bacteria</taxon>
        <taxon>Bacillati</taxon>
        <taxon>Bacillota</taxon>
        <taxon>Clostridia</taxon>
        <taxon>Eubacteriales</taxon>
        <taxon>Oscillospiraceae</taxon>
        <taxon>Pseudoflavonifractor</taxon>
    </lineage>
</organism>